<comment type="caution">
    <text evidence="1">The sequence shown here is derived from an EMBL/GenBank/DDBJ whole genome shotgun (WGS) entry which is preliminary data.</text>
</comment>
<proteinExistence type="predicted"/>
<accession>A0ABQ5BIC7</accession>
<protein>
    <submittedName>
        <fullName evidence="1">Uncharacterized protein</fullName>
    </submittedName>
</protein>
<organism evidence="1 2">
    <name type="scientific">Tanacetum coccineum</name>
    <dbReference type="NCBI Taxonomy" id="301880"/>
    <lineage>
        <taxon>Eukaryota</taxon>
        <taxon>Viridiplantae</taxon>
        <taxon>Streptophyta</taxon>
        <taxon>Embryophyta</taxon>
        <taxon>Tracheophyta</taxon>
        <taxon>Spermatophyta</taxon>
        <taxon>Magnoliopsida</taxon>
        <taxon>eudicotyledons</taxon>
        <taxon>Gunneridae</taxon>
        <taxon>Pentapetalae</taxon>
        <taxon>asterids</taxon>
        <taxon>campanulids</taxon>
        <taxon>Asterales</taxon>
        <taxon>Asteraceae</taxon>
        <taxon>Asteroideae</taxon>
        <taxon>Anthemideae</taxon>
        <taxon>Anthemidinae</taxon>
        <taxon>Tanacetum</taxon>
    </lineage>
</organism>
<dbReference type="Proteomes" id="UP001151760">
    <property type="component" value="Unassembled WGS sequence"/>
</dbReference>
<dbReference type="EMBL" id="BQNB010013276">
    <property type="protein sequence ID" value="GJT13999.1"/>
    <property type="molecule type" value="Genomic_DNA"/>
</dbReference>
<reference evidence="1" key="2">
    <citation type="submission" date="2022-01" db="EMBL/GenBank/DDBJ databases">
        <authorList>
            <person name="Yamashiro T."/>
            <person name="Shiraishi A."/>
            <person name="Satake H."/>
            <person name="Nakayama K."/>
        </authorList>
    </citation>
    <scope>NUCLEOTIDE SEQUENCE</scope>
</reference>
<gene>
    <name evidence="1" type="ORF">Tco_0861041</name>
</gene>
<name>A0ABQ5BIC7_9ASTR</name>
<evidence type="ECO:0000313" key="1">
    <source>
        <dbReference type="EMBL" id="GJT13999.1"/>
    </source>
</evidence>
<keyword evidence="2" id="KW-1185">Reference proteome</keyword>
<sequence>MAPPVSSSETTPHNLEKLKLSFIEEIHSNLGTSLPFKLVTTEYADAAAEAIALARAAVKVADWLDSHRKYI</sequence>
<reference evidence="1" key="1">
    <citation type="journal article" date="2022" name="Int. J. Mol. Sci.">
        <title>Draft Genome of Tanacetum Coccineum: Genomic Comparison of Closely Related Tanacetum-Family Plants.</title>
        <authorList>
            <person name="Yamashiro T."/>
            <person name="Shiraishi A."/>
            <person name="Nakayama K."/>
            <person name="Satake H."/>
        </authorList>
    </citation>
    <scope>NUCLEOTIDE SEQUENCE</scope>
</reference>
<evidence type="ECO:0000313" key="2">
    <source>
        <dbReference type="Proteomes" id="UP001151760"/>
    </source>
</evidence>